<proteinExistence type="predicted"/>
<feature type="compositionally biased region" description="Polar residues" evidence="1">
    <location>
        <begin position="12"/>
        <end position="22"/>
    </location>
</feature>
<gene>
    <name evidence="2" type="ORF">M421DRAFT_426911</name>
</gene>
<name>A0A6A5R4T4_9PLEO</name>
<dbReference type="EMBL" id="ML979027">
    <property type="protein sequence ID" value="KAF1922409.1"/>
    <property type="molecule type" value="Genomic_DNA"/>
</dbReference>
<evidence type="ECO:0000313" key="2">
    <source>
        <dbReference type="EMBL" id="KAF1922409.1"/>
    </source>
</evidence>
<evidence type="ECO:0000256" key="1">
    <source>
        <dbReference type="SAM" id="MobiDB-lite"/>
    </source>
</evidence>
<protein>
    <submittedName>
        <fullName evidence="2">Uncharacterized protein</fullName>
    </submittedName>
</protein>
<evidence type="ECO:0000313" key="3">
    <source>
        <dbReference type="Proteomes" id="UP000800082"/>
    </source>
</evidence>
<sequence length="77" mass="8027">MAFLPTVPLQYHRNSPSSPNTEYTGCTVRSGPASLAGLVTSSMLAIVPMYTTVPAQPSAYATHVGCRTSGNVPEKSA</sequence>
<organism evidence="2 3">
    <name type="scientific">Didymella exigua CBS 183.55</name>
    <dbReference type="NCBI Taxonomy" id="1150837"/>
    <lineage>
        <taxon>Eukaryota</taxon>
        <taxon>Fungi</taxon>
        <taxon>Dikarya</taxon>
        <taxon>Ascomycota</taxon>
        <taxon>Pezizomycotina</taxon>
        <taxon>Dothideomycetes</taxon>
        <taxon>Pleosporomycetidae</taxon>
        <taxon>Pleosporales</taxon>
        <taxon>Pleosporineae</taxon>
        <taxon>Didymellaceae</taxon>
        <taxon>Didymella</taxon>
    </lineage>
</organism>
<dbReference type="RefSeq" id="XP_033442662.1">
    <property type="nucleotide sequence ID" value="XM_033594536.1"/>
</dbReference>
<dbReference type="AlphaFoldDB" id="A0A6A5R4T4"/>
<keyword evidence="3" id="KW-1185">Reference proteome</keyword>
<dbReference type="GeneID" id="54352204"/>
<reference evidence="2" key="1">
    <citation type="journal article" date="2020" name="Stud. Mycol.">
        <title>101 Dothideomycetes genomes: a test case for predicting lifestyles and emergence of pathogens.</title>
        <authorList>
            <person name="Haridas S."/>
            <person name="Albert R."/>
            <person name="Binder M."/>
            <person name="Bloem J."/>
            <person name="Labutti K."/>
            <person name="Salamov A."/>
            <person name="Andreopoulos B."/>
            <person name="Baker S."/>
            <person name="Barry K."/>
            <person name="Bills G."/>
            <person name="Bluhm B."/>
            <person name="Cannon C."/>
            <person name="Castanera R."/>
            <person name="Culley D."/>
            <person name="Daum C."/>
            <person name="Ezra D."/>
            <person name="Gonzalez J."/>
            <person name="Henrissat B."/>
            <person name="Kuo A."/>
            <person name="Liang C."/>
            <person name="Lipzen A."/>
            <person name="Lutzoni F."/>
            <person name="Magnuson J."/>
            <person name="Mondo S."/>
            <person name="Nolan M."/>
            <person name="Ohm R."/>
            <person name="Pangilinan J."/>
            <person name="Park H.-J."/>
            <person name="Ramirez L."/>
            <person name="Alfaro M."/>
            <person name="Sun H."/>
            <person name="Tritt A."/>
            <person name="Yoshinaga Y."/>
            <person name="Zwiers L.-H."/>
            <person name="Turgeon B."/>
            <person name="Goodwin S."/>
            <person name="Spatafora J."/>
            <person name="Crous P."/>
            <person name="Grigoriev I."/>
        </authorList>
    </citation>
    <scope>NUCLEOTIDE SEQUENCE</scope>
    <source>
        <strain evidence="2">CBS 183.55</strain>
    </source>
</reference>
<feature type="region of interest" description="Disordered" evidence="1">
    <location>
        <begin position="1"/>
        <end position="22"/>
    </location>
</feature>
<dbReference type="Proteomes" id="UP000800082">
    <property type="component" value="Unassembled WGS sequence"/>
</dbReference>
<accession>A0A6A5R4T4</accession>